<evidence type="ECO:0000256" key="1">
    <source>
        <dbReference type="ARBA" id="ARBA00001966"/>
    </source>
</evidence>
<dbReference type="SFLD" id="SFLDG01067">
    <property type="entry name" value="SPASM/twitch_domain_containing"/>
    <property type="match status" value="1"/>
</dbReference>
<dbReference type="AlphaFoldDB" id="A0A532UZL3"/>
<dbReference type="InterPro" id="IPR023885">
    <property type="entry name" value="4Fe4S-binding_SPASM_dom"/>
</dbReference>
<dbReference type="Pfam" id="PF13186">
    <property type="entry name" value="SPASM"/>
    <property type="match status" value="1"/>
</dbReference>
<dbReference type="InterPro" id="IPR013785">
    <property type="entry name" value="Aldolase_TIM"/>
</dbReference>
<dbReference type="InterPro" id="IPR006638">
    <property type="entry name" value="Elp3/MiaA/NifB-like_rSAM"/>
</dbReference>
<dbReference type="NCBIfam" id="TIGR04085">
    <property type="entry name" value="rSAM_more_4Fe4S"/>
    <property type="match status" value="1"/>
</dbReference>
<evidence type="ECO:0000256" key="5">
    <source>
        <dbReference type="ARBA" id="ARBA00023004"/>
    </source>
</evidence>
<dbReference type="GO" id="GO:0003824">
    <property type="term" value="F:catalytic activity"/>
    <property type="evidence" value="ECO:0007669"/>
    <property type="project" value="InterPro"/>
</dbReference>
<evidence type="ECO:0000256" key="6">
    <source>
        <dbReference type="ARBA" id="ARBA00023014"/>
    </source>
</evidence>
<gene>
    <name evidence="8" type="ORF">CEE37_08730</name>
</gene>
<evidence type="ECO:0000313" key="8">
    <source>
        <dbReference type="EMBL" id="TKJ40396.1"/>
    </source>
</evidence>
<dbReference type="InterPro" id="IPR050377">
    <property type="entry name" value="Radical_SAM_PqqE_MftC-like"/>
</dbReference>
<protein>
    <recommendedName>
        <fullName evidence="7">Radical SAM core domain-containing protein</fullName>
    </recommendedName>
</protein>
<keyword evidence="2" id="KW-0004">4Fe-4S</keyword>
<keyword evidence="3" id="KW-0949">S-adenosyl-L-methionine</keyword>
<dbReference type="Proteomes" id="UP000319619">
    <property type="component" value="Unassembled WGS sequence"/>
</dbReference>
<evidence type="ECO:0000256" key="3">
    <source>
        <dbReference type="ARBA" id="ARBA00022691"/>
    </source>
</evidence>
<dbReference type="SUPFAM" id="SSF102114">
    <property type="entry name" value="Radical SAM enzymes"/>
    <property type="match status" value="1"/>
</dbReference>
<name>A0A532UZL3_UNCL8</name>
<dbReference type="Pfam" id="PF04055">
    <property type="entry name" value="Radical_SAM"/>
    <property type="match status" value="1"/>
</dbReference>
<feature type="domain" description="Radical SAM core" evidence="7">
    <location>
        <begin position="4"/>
        <end position="220"/>
    </location>
</feature>
<dbReference type="PANTHER" id="PTHR11228:SF7">
    <property type="entry name" value="PQQA PEPTIDE CYCLASE"/>
    <property type="match status" value="1"/>
</dbReference>
<comment type="cofactor">
    <cofactor evidence="1">
        <name>[4Fe-4S] cluster</name>
        <dbReference type="ChEBI" id="CHEBI:49883"/>
    </cofactor>
</comment>
<sequence length="349" mass="38570">MIPLSAPIDVSIELTARCNLHCLHCFQPDDRKYPALTTNEILDIGHQMAEMGVFAVFLSGGEPLLNPDWSIIGSVFVSLGLTVGLSTNGTLITLETALKIKELGLYKALQVSIEGSTPRIHDAIRGEGSFEKTVRGLDHLAEVGIYPNIAVTVMKPNIHDVPNIIDFALRRNLNHVHVMSLMPAGRAKKHFQKLDPSLEDWISMEEVLQNKAHYLKGKISVDWGNRRYLPRDHGFSEDQYTEVDRAFTGCPAGKSKAVIDFGGFLYGCDLLKYENICAGNIRQTPIAKIWNSSSAFSDWRSRTPESIIGKCKYCKWLFACVGGCPALSIADGFTMHHSDPSCPGPVNKE</sequence>
<dbReference type="CDD" id="cd01335">
    <property type="entry name" value="Radical_SAM"/>
    <property type="match status" value="1"/>
</dbReference>
<dbReference type="GO" id="GO:0046872">
    <property type="term" value="F:metal ion binding"/>
    <property type="evidence" value="ECO:0007669"/>
    <property type="project" value="UniProtKB-KW"/>
</dbReference>
<dbReference type="SMART" id="SM00729">
    <property type="entry name" value="Elp3"/>
    <property type="match status" value="1"/>
</dbReference>
<proteinExistence type="predicted"/>
<keyword evidence="6" id="KW-0411">Iron-sulfur</keyword>
<dbReference type="SFLD" id="SFLDG01386">
    <property type="entry name" value="main_SPASM_domain-containing"/>
    <property type="match status" value="1"/>
</dbReference>
<dbReference type="PANTHER" id="PTHR11228">
    <property type="entry name" value="RADICAL SAM DOMAIN PROTEIN"/>
    <property type="match status" value="1"/>
</dbReference>
<evidence type="ECO:0000313" key="9">
    <source>
        <dbReference type="Proteomes" id="UP000319619"/>
    </source>
</evidence>
<evidence type="ECO:0000259" key="7">
    <source>
        <dbReference type="PROSITE" id="PS51918"/>
    </source>
</evidence>
<evidence type="ECO:0000256" key="2">
    <source>
        <dbReference type="ARBA" id="ARBA00022485"/>
    </source>
</evidence>
<keyword evidence="5" id="KW-0408">Iron</keyword>
<reference evidence="8 9" key="1">
    <citation type="submission" date="2017-06" db="EMBL/GenBank/DDBJ databases">
        <title>Novel microbial phyla capable of carbon fixation and sulfur reduction in deep-sea sediments.</title>
        <authorList>
            <person name="Huang J."/>
            <person name="Baker B."/>
            <person name="Wang Y."/>
        </authorList>
    </citation>
    <scope>NUCLEOTIDE SEQUENCE [LARGE SCALE GENOMIC DNA]</scope>
    <source>
        <strain evidence="8">B3_LCP</strain>
    </source>
</reference>
<accession>A0A532UZL3</accession>
<dbReference type="Gene3D" id="3.20.20.70">
    <property type="entry name" value="Aldolase class I"/>
    <property type="match status" value="1"/>
</dbReference>
<dbReference type="InterPro" id="IPR058240">
    <property type="entry name" value="rSAM_sf"/>
</dbReference>
<keyword evidence="4" id="KW-0479">Metal-binding</keyword>
<comment type="caution">
    <text evidence="8">The sequence shown here is derived from an EMBL/GenBank/DDBJ whole genome shotgun (WGS) entry which is preliminary data.</text>
</comment>
<dbReference type="PROSITE" id="PS51918">
    <property type="entry name" value="RADICAL_SAM"/>
    <property type="match status" value="1"/>
</dbReference>
<dbReference type="PIRSF" id="PIRSF037420">
    <property type="entry name" value="PQQ_syn_pqqE"/>
    <property type="match status" value="1"/>
</dbReference>
<dbReference type="InterPro" id="IPR007197">
    <property type="entry name" value="rSAM"/>
</dbReference>
<dbReference type="EMBL" id="NJBN01000005">
    <property type="protein sequence ID" value="TKJ40396.1"/>
    <property type="molecule type" value="Genomic_DNA"/>
</dbReference>
<dbReference type="InterPro" id="IPR017200">
    <property type="entry name" value="PqqE-like"/>
</dbReference>
<dbReference type="SFLD" id="SFLDS00029">
    <property type="entry name" value="Radical_SAM"/>
    <property type="match status" value="1"/>
</dbReference>
<organism evidence="8 9">
    <name type="scientific">candidate division LCP-89 bacterium B3_LCP</name>
    <dbReference type="NCBI Taxonomy" id="2012998"/>
    <lineage>
        <taxon>Bacteria</taxon>
        <taxon>Pseudomonadati</taxon>
        <taxon>Bacteria division LCP-89</taxon>
    </lineage>
</organism>
<evidence type="ECO:0000256" key="4">
    <source>
        <dbReference type="ARBA" id="ARBA00022723"/>
    </source>
</evidence>
<dbReference type="GO" id="GO:0051539">
    <property type="term" value="F:4 iron, 4 sulfur cluster binding"/>
    <property type="evidence" value="ECO:0007669"/>
    <property type="project" value="UniProtKB-KW"/>
</dbReference>